<evidence type="ECO:0000313" key="5">
    <source>
        <dbReference type="Proteomes" id="UP000521676"/>
    </source>
</evidence>
<name>A0A8T7M3T0_9CHLR</name>
<comment type="similarity">
    <text evidence="1">Belongs to the UPF0312 family.</text>
</comment>
<evidence type="ECO:0000313" key="3">
    <source>
        <dbReference type="EMBL" id="NWJ46740.1"/>
    </source>
</evidence>
<dbReference type="SMART" id="SM00867">
    <property type="entry name" value="YceI"/>
    <property type="match status" value="1"/>
</dbReference>
<evidence type="ECO:0000313" key="6">
    <source>
        <dbReference type="Proteomes" id="UP001431572"/>
    </source>
</evidence>
<dbReference type="RefSeq" id="WP_341467989.1">
    <property type="nucleotide sequence ID" value="NZ_CP128399.1"/>
</dbReference>
<dbReference type="PANTHER" id="PTHR34406">
    <property type="entry name" value="PROTEIN YCEI"/>
    <property type="match status" value="1"/>
</dbReference>
<dbReference type="AlphaFoldDB" id="A0A8T7M3T0"/>
<dbReference type="SUPFAM" id="SSF101874">
    <property type="entry name" value="YceI-like"/>
    <property type="match status" value="1"/>
</dbReference>
<keyword evidence="6" id="KW-1185">Reference proteome</keyword>
<accession>A0A8T7M3T0</accession>
<dbReference type="PANTHER" id="PTHR34406:SF1">
    <property type="entry name" value="PROTEIN YCEI"/>
    <property type="match status" value="1"/>
</dbReference>
<protein>
    <submittedName>
        <fullName evidence="3">YceI family protein</fullName>
    </submittedName>
</protein>
<feature type="domain" description="Lipid/polyisoprenoid-binding YceI-like" evidence="2">
    <location>
        <begin position="2"/>
        <end position="162"/>
    </location>
</feature>
<dbReference type="Pfam" id="PF04264">
    <property type="entry name" value="YceI"/>
    <property type="match status" value="1"/>
</dbReference>
<dbReference type="Gene3D" id="2.40.128.110">
    <property type="entry name" value="Lipid/polyisoprenoid-binding, YceI-like"/>
    <property type="match status" value="1"/>
</dbReference>
<evidence type="ECO:0000259" key="2">
    <source>
        <dbReference type="SMART" id="SM00867"/>
    </source>
</evidence>
<reference evidence="4" key="2">
    <citation type="journal article" date="2024" name="Nature">
        <title>Anoxygenic phototroph of the Chloroflexota uses a type I reaction centre.</title>
        <authorList>
            <person name="Tsuji J.M."/>
            <person name="Shaw N.A."/>
            <person name="Nagashima S."/>
            <person name="Venkiteswaran J.J."/>
            <person name="Schiff S.L."/>
            <person name="Watanabe T."/>
            <person name="Fukui M."/>
            <person name="Hanada S."/>
            <person name="Tank M."/>
            <person name="Neufeld J.D."/>
        </authorList>
    </citation>
    <scope>NUCLEOTIDE SEQUENCE</scope>
    <source>
        <strain evidence="4">L227-S17</strain>
    </source>
</reference>
<reference evidence="3 5" key="1">
    <citation type="submission" date="2020-06" db="EMBL/GenBank/DDBJ databases">
        <title>Anoxygenic phototrophic Chloroflexota member uses a Type I reaction center.</title>
        <authorList>
            <person name="Tsuji J.M."/>
            <person name="Shaw N.A."/>
            <person name="Nagashima S."/>
            <person name="Venkiteswaran J."/>
            <person name="Schiff S.L."/>
            <person name="Hanada S."/>
            <person name="Tank M."/>
            <person name="Neufeld J.D."/>
        </authorList>
    </citation>
    <scope>NUCLEOTIDE SEQUENCE [LARGE SCALE GENOMIC DNA]</scope>
    <source>
        <strain evidence="3">L227-S17</strain>
    </source>
</reference>
<sequence length="181" mass="20532">MGWKIEGENTLIEFRVKKFWGLVKVRGKMTMRLANFNLEGVNPGNWSVYAEIDPASVNTGNARRDKHLKTADFFEVERYPLITFRSASIEQSDETHLSVKGGLTIRNITRTVTLDVTLIEESNIEAPQFRAATTLLRRDFGLNFNRMPIGREVEISVQVKALNYSAALHLAKSYESRVGLN</sequence>
<dbReference type="InterPro" id="IPR007372">
    <property type="entry name" value="Lipid/polyisoprenoid-bd_YceI"/>
</dbReference>
<dbReference type="InterPro" id="IPR036761">
    <property type="entry name" value="TTHA0802/YceI-like_sf"/>
</dbReference>
<dbReference type="Proteomes" id="UP001431572">
    <property type="component" value="Chromosome 1"/>
</dbReference>
<evidence type="ECO:0000256" key="1">
    <source>
        <dbReference type="ARBA" id="ARBA00008812"/>
    </source>
</evidence>
<proteinExistence type="inferred from homology"/>
<organism evidence="3 5">
    <name type="scientific">Candidatus Chlorohelix allophototropha</name>
    <dbReference type="NCBI Taxonomy" id="3003348"/>
    <lineage>
        <taxon>Bacteria</taxon>
        <taxon>Bacillati</taxon>
        <taxon>Chloroflexota</taxon>
        <taxon>Chloroflexia</taxon>
        <taxon>Candidatus Chloroheliales</taxon>
        <taxon>Candidatus Chloroheliaceae</taxon>
        <taxon>Candidatus Chlorohelix</taxon>
    </lineage>
</organism>
<dbReference type="EMBL" id="CP128399">
    <property type="protein sequence ID" value="WJW66110.1"/>
    <property type="molecule type" value="Genomic_DNA"/>
</dbReference>
<evidence type="ECO:0000313" key="4">
    <source>
        <dbReference type="EMBL" id="WJW66110.1"/>
    </source>
</evidence>
<dbReference type="Proteomes" id="UP000521676">
    <property type="component" value="Unassembled WGS sequence"/>
</dbReference>
<dbReference type="EMBL" id="JACATZ010000001">
    <property type="protein sequence ID" value="NWJ46740.1"/>
    <property type="molecule type" value="Genomic_DNA"/>
</dbReference>
<gene>
    <name evidence="3" type="ORF">HXX08_12745</name>
    <name evidence="4" type="ORF">OZ401_001895</name>
</gene>